<dbReference type="SUPFAM" id="SSF50249">
    <property type="entry name" value="Nucleic acid-binding proteins"/>
    <property type="match status" value="2"/>
</dbReference>
<protein>
    <recommendedName>
        <fullName evidence="1">BRCA2 OB3 domain-containing protein</fullName>
    </recommendedName>
</protein>
<dbReference type="Pfam" id="PF21318">
    <property type="entry name" value="BRCA2DBD_OB2"/>
    <property type="match status" value="1"/>
</dbReference>
<reference evidence="2" key="1">
    <citation type="submission" date="2015-12" db="EMBL/GenBank/DDBJ databases">
        <title>De novo transcriptome assembly of four potential Pierce s Disease insect vectors from Arizona vineyards.</title>
        <authorList>
            <person name="Tassone E.E."/>
        </authorList>
    </citation>
    <scope>NUCLEOTIDE SEQUENCE</scope>
</reference>
<accession>A0A1B6EGI9</accession>
<organism evidence="2">
    <name type="scientific">Clastoptera arizonana</name>
    <name type="common">Arizona spittle bug</name>
    <dbReference type="NCBI Taxonomy" id="38151"/>
    <lineage>
        <taxon>Eukaryota</taxon>
        <taxon>Metazoa</taxon>
        <taxon>Ecdysozoa</taxon>
        <taxon>Arthropoda</taxon>
        <taxon>Hexapoda</taxon>
        <taxon>Insecta</taxon>
        <taxon>Pterygota</taxon>
        <taxon>Neoptera</taxon>
        <taxon>Paraneoptera</taxon>
        <taxon>Hemiptera</taxon>
        <taxon>Auchenorrhyncha</taxon>
        <taxon>Cercopoidea</taxon>
        <taxon>Clastopteridae</taxon>
        <taxon>Clastoptera</taxon>
    </lineage>
</organism>
<dbReference type="GO" id="GO:0005634">
    <property type="term" value="C:nucleus"/>
    <property type="evidence" value="ECO:0007669"/>
    <property type="project" value="TreeGrafter"/>
</dbReference>
<dbReference type="InterPro" id="IPR012340">
    <property type="entry name" value="NA-bd_OB-fold"/>
</dbReference>
<name>A0A1B6EGI9_9HEMI</name>
<dbReference type="InterPro" id="IPR015188">
    <property type="entry name" value="BRCA2_OB_3"/>
</dbReference>
<gene>
    <name evidence="2" type="ORF">g.9919</name>
</gene>
<dbReference type="InterPro" id="IPR015525">
    <property type="entry name" value="BRCA2"/>
</dbReference>
<evidence type="ECO:0000259" key="1">
    <source>
        <dbReference type="Pfam" id="PF09104"/>
    </source>
</evidence>
<proteinExistence type="predicted"/>
<dbReference type="PANTHER" id="PTHR11289:SF0">
    <property type="entry name" value="BREAST CANCER TYPE 2 SUSCEPTIBILITY PROTEIN"/>
    <property type="match status" value="1"/>
</dbReference>
<dbReference type="PANTHER" id="PTHR11289">
    <property type="entry name" value="BREAST CANCER TYPE 2 SUSCEPTIBILITY PROTEIN BRCA2"/>
    <property type="match status" value="1"/>
</dbReference>
<dbReference type="Gene3D" id="2.40.50.140">
    <property type="entry name" value="Nucleic acid-binding proteins"/>
    <property type="match status" value="2"/>
</dbReference>
<dbReference type="GO" id="GO:0006355">
    <property type="term" value="P:regulation of DNA-templated transcription"/>
    <property type="evidence" value="ECO:0007669"/>
    <property type="project" value="TreeGrafter"/>
</dbReference>
<dbReference type="AlphaFoldDB" id="A0A1B6EGI9"/>
<sequence length="335" mass="38333">MESGSDPEVFQNFMSAEQLKTADKYFWEQKDKKFKNIQLKIEKQLEEEIPPRKVIPLLKVRLLEPESKHCSLTIWRPSTEIINLFIEGCRLSFFNVTPNGYRNGELQLSAGKQTRYEVLNHEKKVFPRTTTPLDIKSLTMFHMFNEIDVVGIVIQVTPNTVYICDTQLNLFGVHFWPGLKELGWNKLLVPERIVAASNLQLHQEILSWNIPYGYCSDLSLFSTNPSQHHLANAMANLKEEIKGKDILNIIMQSTTKLKSLLAHRNYAGAPPCTNKCKDNVSLSHKRDADETDCTESSVKKKMKLLQKYGEPPPLSPLCLNSRSKVVKRQFCAPNS</sequence>
<dbReference type="GO" id="GO:0000724">
    <property type="term" value="P:double-strand break repair via homologous recombination"/>
    <property type="evidence" value="ECO:0007669"/>
    <property type="project" value="InterPro"/>
</dbReference>
<dbReference type="Pfam" id="PF09104">
    <property type="entry name" value="BRCA-2_OB3"/>
    <property type="match status" value="1"/>
</dbReference>
<feature type="domain" description="BRCA2 OB3" evidence="1">
    <location>
        <begin position="135"/>
        <end position="261"/>
    </location>
</feature>
<evidence type="ECO:0000313" key="2">
    <source>
        <dbReference type="EMBL" id="JAS37011.1"/>
    </source>
</evidence>
<dbReference type="EMBL" id="GEDC01000287">
    <property type="protein sequence ID" value="JAS37011.1"/>
    <property type="molecule type" value="Transcribed_RNA"/>
</dbReference>